<evidence type="ECO:0000256" key="1">
    <source>
        <dbReference type="ARBA" id="ARBA00022465"/>
    </source>
</evidence>
<dbReference type="PANTHER" id="PTHR37813">
    <property type="entry name" value="FELS-2 PROPHAGE PROTEIN"/>
    <property type="match status" value="1"/>
</dbReference>
<keyword evidence="4" id="KW-0812">Transmembrane</keyword>
<evidence type="ECO:0000256" key="4">
    <source>
        <dbReference type="SAM" id="Phobius"/>
    </source>
</evidence>
<name>A0A0K0PVV1_9CAUD</name>
<feature type="coiled-coil region" evidence="3">
    <location>
        <begin position="466"/>
        <end position="493"/>
    </location>
</feature>
<keyword evidence="1" id="KW-1245">Viral tail assembly</keyword>
<evidence type="ECO:0000313" key="8">
    <source>
        <dbReference type="Proteomes" id="UP000223793"/>
    </source>
</evidence>
<evidence type="ECO:0000256" key="3">
    <source>
        <dbReference type="SAM" id="Coils"/>
    </source>
</evidence>
<evidence type="ECO:0000313" key="7">
    <source>
        <dbReference type="EMBL" id="AKQ75859.1"/>
    </source>
</evidence>
<keyword evidence="4" id="KW-0472">Membrane</keyword>
<keyword evidence="3" id="KW-0175">Coiled coil</keyword>
<accession>A0A0K0PVV1</accession>
<dbReference type="Pfam" id="PF10145">
    <property type="entry name" value="PhageMin_Tail"/>
    <property type="match status" value="1"/>
</dbReference>
<dbReference type="Proteomes" id="UP000223793">
    <property type="component" value="Segment"/>
</dbReference>
<evidence type="ECO:0000259" key="5">
    <source>
        <dbReference type="Pfam" id="PF09718"/>
    </source>
</evidence>
<dbReference type="EMBL" id="KT266805">
    <property type="protein sequence ID" value="AKQ75859.1"/>
    <property type="molecule type" value="Genomic_DNA"/>
</dbReference>
<feature type="domain" description="Bacteriophage tail tape measure C-terminal" evidence="5">
    <location>
        <begin position="862"/>
        <end position="918"/>
    </location>
</feature>
<proteinExistence type="predicted"/>
<feature type="transmembrane region" description="Helical" evidence="4">
    <location>
        <begin position="422"/>
        <end position="448"/>
    </location>
</feature>
<feature type="transmembrane region" description="Helical" evidence="4">
    <location>
        <begin position="367"/>
        <end position="384"/>
    </location>
</feature>
<keyword evidence="4" id="KW-1133">Transmembrane helix</keyword>
<dbReference type="OrthoDB" id="428at10239"/>
<feature type="domain" description="Phage tail tape measure protein" evidence="6">
    <location>
        <begin position="86"/>
        <end position="266"/>
    </location>
</feature>
<reference evidence="8" key="1">
    <citation type="submission" date="2015-07" db="EMBL/GenBank/DDBJ databases">
        <title>Complete genome sequence of Roseophage RDJL phage 2, a siphovirus infects Roseobacter denitrificans OCh114.</title>
        <authorList>
            <person name="Liang Y."/>
            <person name="Zhang Y."/>
            <person name="Zhou C."/>
            <person name="Chen Z."/>
            <person name="Yang S."/>
        </authorList>
    </citation>
    <scope>NUCLEOTIDE SEQUENCE [LARGE SCALE GENOMIC DNA]</scope>
</reference>
<feature type="transmembrane region" description="Helical" evidence="4">
    <location>
        <begin position="396"/>
        <end position="416"/>
    </location>
</feature>
<sequence length="1029" mass="107654">MADFRIRVVVDPSGATRGTRQVEGQLNRVGDAATRVQRLIARAFAFTGIGLGFTATLRTLANFEQQMSTVRAITGATEVQFRSLRAEAQRLGSTTRFSASEAAEGMQFLARAGFDVNQVLASIDDTLLLAQAGALDLGSAADIASNILTGFRLNAAEAGRVVDVLALASNSANTNVFQLGEAMKFVAPVAAGLGVSLEEAAAAISALSDAGLQGSLAGTGLRRVLAELESPASKTLEILQGLGVTADEVRVSQVGLTAALTRLRDAGVDTGLALEIFGDRGGPAFEVLSNAIPRVEELTGALGDAEGTALRIATVMDDNLNGALLSVKSATEGLVLAIGEAGGTGALTGALNGLANAIRFVTENADTFIAAIEALAVVILVRLVGSAMIAMKAQLFAIALAFQSGTLASFAFAGALSVVRGALLAIAANPVTAIFLALGTIAVALTTIETQTERVNRITTTLEGQVRALQDAYADANGEVENIRENIEGLTLTEALTTQTEAAQELNRSFRDLTVSLMPLINQARYQGFAELSQDFFDLQSAMIDGTVTIDEVIATLDRLGQQAPEALREMVAETITAARETKNLGVTVERSDALIRFLAGTASAADRALLGMGAAAGTAADDVDNLGDQAVEAISALRTLQAFIPELARAAQVTAQLGEAQAAYEAGRREIEASIGQGRSIDQAAADLVELTQTYNRATAEIDGTAAATRDADEALTSYTNRANLDALEGQNRAVAIATQEYEALVTQLEAAGASQEDLAAAQAAYNQQLANINRDFADTPGSGSGGGRLPIATEEELTNMAAVLARLQQEREILRLNNFERETRARLEEVTSELAQNNIVLGQRELELIRQKIVENQRLEDALNFVGDVTETVFGGIDDALADFIRTGEFNFKQFATNIIAELARIVAQATLIKPLIAGIGSMISGNGFTFGMPDLGSVFANIGGNQFGGSLTMGGSGGPDSQLFVSKVSPGERIDFTPEGEGSRRGSSGNTYNFNITTPDVEGFKRSQSQVAALAARTIGSGKRNM</sequence>
<dbReference type="Pfam" id="PF09718">
    <property type="entry name" value="Tape_meas_lam_C"/>
    <property type="match status" value="1"/>
</dbReference>
<dbReference type="NCBIfam" id="TIGR01760">
    <property type="entry name" value="tape_meas_TP901"/>
    <property type="match status" value="1"/>
</dbReference>
<organism evidence="7 8">
    <name type="scientific">Roseobacter phage RDJL Phi 2</name>
    <dbReference type="NCBI Taxonomy" id="1682380"/>
    <lineage>
        <taxon>Viruses</taxon>
        <taxon>Duplodnaviria</taxon>
        <taxon>Heunggongvirae</taxon>
        <taxon>Uroviricota</taxon>
        <taxon>Caudoviricetes</taxon>
        <taxon>Xiamenvirus</taxon>
        <taxon>Xiamenvirus RDJL2</taxon>
    </lineage>
</organism>
<dbReference type="GO" id="GO:0098003">
    <property type="term" value="P:viral tail assembly"/>
    <property type="evidence" value="ECO:0007669"/>
    <property type="project" value="UniProtKB-KW"/>
</dbReference>
<dbReference type="InterPro" id="IPR010090">
    <property type="entry name" value="Phage_tape_meas"/>
</dbReference>
<evidence type="ECO:0000256" key="2">
    <source>
        <dbReference type="ARBA" id="ARBA00022612"/>
    </source>
</evidence>
<dbReference type="PANTHER" id="PTHR37813:SF1">
    <property type="entry name" value="FELS-2 PROPHAGE PROTEIN"/>
    <property type="match status" value="1"/>
</dbReference>
<evidence type="ECO:0000259" key="6">
    <source>
        <dbReference type="Pfam" id="PF10145"/>
    </source>
</evidence>
<keyword evidence="8" id="KW-1185">Reference proteome</keyword>
<keyword evidence="2" id="KW-1188">Viral release from host cell</keyword>
<protein>
    <submittedName>
        <fullName evidence="7">Tail tape measure protein</fullName>
    </submittedName>
</protein>
<gene>
    <name evidence="7" type="ORF">RDJLphi2_gp69</name>
</gene>
<dbReference type="InterPro" id="IPR006431">
    <property type="entry name" value="Phage_tape_meas_C"/>
</dbReference>